<dbReference type="PANTHER" id="PTHR11552:SF147">
    <property type="entry name" value="CHOLINE DEHYDROGENASE, MITOCHONDRIAL"/>
    <property type="match status" value="1"/>
</dbReference>
<comment type="caution">
    <text evidence="9">The sequence shown here is derived from an EMBL/GenBank/DDBJ whole genome shotgun (WGS) entry which is preliminary data.</text>
</comment>
<protein>
    <submittedName>
        <fullName evidence="9">Choline dehydrogenase</fullName>
    </submittedName>
</protein>
<dbReference type="InterPro" id="IPR012132">
    <property type="entry name" value="GMC_OxRdtase"/>
</dbReference>
<dbReference type="Pfam" id="PF05199">
    <property type="entry name" value="GMC_oxred_C"/>
    <property type="match status" value="1"/>
</dbReference>
<evidence type="ECO:0000259" key="8">
    <source>
        <dbReference type="PROSITE" id="PS00624"/>
    </source>
</evidence>
<comment type="cofactor">
    <cofactor evidence="1">
        <name>FAD</name>
        <dbReference type="ChEBI" id="CHEBI:57692"/>
    </cofactor>
</comment>
<dbReference type="InterPro" id="IPR036188">
    <property type="entry name" value="FAD/NAD-bd_sf"/>
</dbReference>
<comment type="similarity">
    <text evidence="2 5">Belongs to the GMC oxidoreductase family.</text>
</comment>
<dbReference type="PROSITE" id="PS00623">
    <property type="entry name" value="GMC_OXRED_1"/>
    <property type="match status" value="1"/>
</dbReference>
<sequence length="559" mass="60136">MEIAPFDFIIVGGGTAGCVLANRLTADGVHRVLMLEAGPRDRSPWIHLPIGYGKTMFHKTLNWGFFTEPEPTMKDRRIYWPRGRTLGGSSSINGLIYVRGQPEDYDHWAELGNAGWSWKDLLPYFIKSEHNTRGAGPAHGADGPLWCSDIEHKHELIEAIIAGAGELGVKRTTDFNAGDQEGVGYYQLFTRKGWRCSSAVAYLRPAEGRSNLRVETEAQATGLILENGRAVGIRYRQNGRITEARAAREVILAAGALQSPQLLMLSGIGPAAELQRHGIAVAKELPGVGENLQDHLQIRLMYKVARPITTNDDLSSIVGKARIGLQWLLTRSGPLAVGINQGGLFTRVMPGLGTPDVQFHFATLSADMAGGAPHPWSGCTFSVCQLRPESRGTVTLRNADPFEAPVMRANYLATETDRRCTVEGMKFARRLAATGPLRALLTEEVKPGRAVEGDEALLDFARASGATIFHPSGTCKMGSDPMAVTDARLRVHGIGGLRVVDCSIMPTLISGNTSAPVVMIAEKASEMILADTRAGSAPVRTAAATPRPVAAPVRAGSPA</sequence>
<evidence type="ECO:0000256" key="5">
    <source>
        <dbReference type="RuleBase" id="RU003968"/>
    </source>
</evidence>
<dbReference type="OrthoDB" id="9785276at2"/>
<dbReference type="SUPFAM" id="SSF51905">
    <property type="entry name" value="FAD/NAD(P)-binding domain"/>
    <property type="match status" value="1"/>
</dbReference>
<keyword evidence="10" id="KW-1185">Reference proteome</keyword>
<dbReference type="Gene3D" id="3.30.560.10">
    <property type="entry name" value="Glucose Oxidase, domain 3"/>
    <property type="match status" value="1"/>
</dbReference>
<dbReference type="Gene3D" id="3.50.50.60">
    <property type="entry name" value="FAD/NAD(P)-binding domain"/>
    <property type="match status" value="1"/>
</dbReference>
<gene>
    <name evidence="9" type="ORF">MGN01_09160</name>
</gene>
<keyword evidence="3 5" id="KW-0285">Flavoprotein</keyword>
<evidence type="ECO:0000256" key="6">
    <source>
        <dbReference type="SAM" id="MobiDB-lite"/>
    </source>
</evidence>
<dbReference type="PIRSF" id="PIRSF000137">
    <property type="entry name" value="Alcohol_oxidase"/>
    <property type="match status" value="1"/>
</dbReference>
<dbReference type="SUPFAM" id="SSF54373">
    <property type="entry name" value="FAD-linked reductases, C-terminal domain"/>
    <property type="match status" value="1"/>
</dbReference>
<keyword evidence="4 5" id="KW-0274">FAD</keyword>
<name>A0A512JGI6_9HYPH</name>
<dbReference type="Proteomes" id="UP000321750">
    <property type="component" value="Unassembled WGS sequence"/>
</dbReference>
<evidence type="ECO:0000256" key="3">
    <source>
        <dbReference type="ARBA" id="ARBA00022630"/>
    </source>
</evidence>
<feature type="domain" description="Glucose-methanol-choline oxidoreductase N-terminal" evidence="8">
    <location>
        <begin position="255"/>
        <end position="269"/>
    </location>
</feature>
<evidence type="ECO:0000259" key="7">
    <source>
        <dbReference type="PROSITE" id="PS00623"/>
    </source>
</evidence>
<evidence type="ECO:0000313" key="10">
    <source>
        <dbReference type="Proteomes" id="UP000321750"/>
    </source>
</evidence>
<dbReference type="InterPro" id="IPR000172">
    <property type="entry name" value="GMC_OxRdtase_N"/>
</dbReference>
<proteinExistence type="inferred from homology"/>
<feature type="region of interest" description="Disordered" evidence="6">
    <location>
        <begin position="538"/>
        <end position="559"/>
    </location>
</feature>
<accession>A0A512JGI6</accession>
<evidence type="ECO:0000256" key="4">
    <source>
        <dbReference type="ARBA" id="ARBA00022827"/>
    </source>
</evidence>
<dbReference type="GO" id="GO:0050660">
    <property type="term" value="F:flavin adenine dinucleotide binding"/>
    <property type="evidence" value="ECO:0007669"/>
    <property type="project" value="InterPro"/>
</dbReference>
<evidence type="ECO:0000256" key="1">
    <source>
        <dbReference type="ARBA" id="ARBA00001974"/>
    </source>
</evidence>
<dbReference type="InterPro" id="IPR007867">
    <property type="entry name" value="GMC_OxRtase_C"/>
</dbReference>
<reference evidence="9 10" key="1">
    <citation type="submission" date="2019-07" db="EMBL/GenBank/DDBJ databases">
        <title>Whole genome shotgun sequence of Methylobacterium gnaphalii NBRC 107716.</title>
        <authorList>
            <person name="Hosoyama A."/>
            <person name="Uohara A."/>
            <person name="Ohji S."/>
            <person name="Ichikawa N."/>
        </authorList>
    </citation>
    <scope>NUCLEOTIDE SEQUENCE [LARGE SCALE GENOMIC DNA]</scope>
    <source>
        <strain evidence="9 10">NBRC 107716</strain>
    </source>
</reference>
<dbReference type="EMBL" id="BJZV01000004">
    <property type="protein sequence ID" value="GEP09071.1"/>
    <property type="molecule type" value="Genomic_DNA"/>
</dbReference>
<evidence type="ECO:0000313" key="9">
    <source>
        <dbReference type="EMBL" id="GEP09071.1"/>
    </source>
</evidence>
<dbReference type="PANTHER" id="PTHR11552">
    <property type="entry name" value="GLUCOSE-METHANOL-CHOLINE GMC OXIDOREDUCTASE"/>
    <property type="match status" value="1"/>
</dbReference>
<dbReference type="Pfam" id="PF00732">
    <property type="entry name" value="GMC_oxred_N"/>
    <property type="match status" value="1"/>
</dbReference>
<dbReference type="RefSeq" id="WP_147045413.1">
    <property type="nucleotide sequence ID" value="NZ_BJZV01000004.1"/>
</dbReference>
<dbReference type="PROSITE" id="PS00624">
    <property type="entry name" value="GMC_OXRED_2"/>
    <property type="match status" value="1"/>
</dbReference>
<evidence type="ECO:0000256" key="2">
    <source>
        <dbReference type="ARBA" id="ARBA00010790"/>
    </source>
</evidence>
<dbReference type="AlphaFoldDB" id="A0A512JGI6"/>
<dbReference type="GO" id="GO:0016614">
    <property type="term" value="F:oxidoreductase activity, acting on CH-OH group of donors"/>
    <property type="evidence" value="ECO:0007669"/>
    <property type="project" value="InterPro"/>
</dbReference>
<feature type="domain" description="Glucose-methanol-choline oxidoreductase N-terminal" evidence="7">
    <location>
        <begin position="83"/>
        <end position="106"/>
    </location>
</feature>
<organism evidence="9 10">
    <name type="scientific">Methylobacterium gnaphalii</name>
    <dbReference type="NCBI Taxonomy" id="1010610"/>
    <lineage>
        <taxon>Bacteria</taxon>
        <taxon>Pseudomonadati</taxon>
        <taxon>Pseudomonadota</taxon>
        <taxon>Alphaproteobacteria</taxon>
        <taxon>Hyphomicrobiales</taxon>
        <taxon>Methylobacteriaceae</taxon>
        <taxon>Methylobacterium</taxon>
    </lineage>
</organism>